<dbReference type="Proteomes" id="UP001198893">
    <property type="component" value="Unassembled WGS sequence"/>
</dbReference>
<feature type="region of interest" description="Disordered" evidence="1">
    <location>
        <begin position="272"/>
        <end position="295"/>
    </location>
</feature>
<protein>
    <submittedName>
        <fullName evidence="3">Beta-propeller domain-containing protein</fullName>
    </submittedName>
</protein>
<sequence>MNEQEILTQLRKAAEEIEIPETLKPEQIEKQLQEQKAKQQQENQHLEPKKSKKIIPWRRLGSMVAVLALVVCSGIYITVTRFDKNSGTGQTDSVAMTDTQQTVGEAGETGYVDVAALGTMYHSASDYKEVYQTLLKGYQQNWIEEETSAETSYAASGAMNSGSDKYYYSDGTEYGSAVADLSEGSKEGGKDYSTTNLQMEGVDESDIAKIDGSYIYTVEDKYIVITDIRDGKLEEVTRFLPKDCGAADRVMEIYVDGDQLILVVQGYETSLGESSKAGSDKENSDKESADEEIAVSDASEDSAFCYKMNGKSTTQIQVYSIVDRRNPEFEGRLIQDGYYNTSRKIGDVVYLFTQYHMTSDVVGYVEKEYTSVIPKVNGEKVAAGEIYLPESSGESGILVSSLDVNKPDKVLDSKLVISGYAQTYISKDALYLYEEDYDGAMITNIAKFALDEGRISGVAATAVRGYVRDTFAINASDGYLRVLTTDYSTEDEVNALYILDENMKLTGQLTGIAPGEEIYAARFMGNTGYFVTYRNTDPLFTVDLSDPAKPEIIGELKVTGFSEYLHFWDDTHLLGIGYESDEKTGNIENIKLSMFNIENPGEVTEEAKLVLKDVDYSEALYDYKSVIISKDKNLIGLVCEDYSSSRTKQTYQIYSYENGTFKKQAEIPGINGVNYENVRGMYSGNVFYLWINDNITSYDMTDGFKKIKERE</sequence>
<dbReference type="InterPro" id="IPR019198">
    <property type="entry name" value="Beta_propeller_containing"/>
</dbReference>
<dbReference type="EMBL" id="JAJEQW010000015">
    <property type="protein sequence ID" value="MCC2243047.1"/>
    <property type="molecule type" value="Genomic_DNA"/>
</dbReference>
<reference evidence="3" key="1">
    <citation type="submission" date="2021-10" db="EMBL/GenBank/DDBJ databases">
        <title>Anaerobic single-cell dispensing facilitates the cultivation of human gut bacteria.</title>
        <authorList>
            <person name="Afrizal A."/>
        </authorList>
    </citation>
    <scope>NUCLEOTIDE SEQUENCE</scope>
    <source>
        <strain evidence="3">CLA-AA-H204</strain>
    </source>
</reference>
<evidence type="ECO:0000313" key="3">
    <source>
        <dbReference type="EMBL" id="MCC2243047.1"/>
    </source>
</evidence>
<evidence type="ECO:0000256" key="1">
    <source>
        <dbReference type="SAM" id="MobiDB-lite"/>
    </source>
</evidence>
<proteinExistence type="predicted"/>
<feature type="transmembrane region" description="Helical" evidence="2">
    <location>
        <begin position="60"/>
        <end position="79"/>
    </location>
</feature>
<keyword evidence="2" id="KW-0472">Membrane</keyword>
<feature type="compositionally biased region" description="Basic and acidic residues" evidence="1">
    <location>
        <begin position="278"/>
        <end position="287"/>
    </location>
</feature>
<evidence type="ECO:0000313" key="4">
    <source>
        <dbReference type="Proteomes" id="UP001198893"/>
    </source>
</evidence>
<gene>
    <name evidence="3" type="ORF">LKD47_12220</name>
</gene>
<dbReference type="SUPFAM" id="SSF69322">
    <property type="entry name" value="Tricorn protease domain 2"/>
    <property type="match status" value="1"/>
</dbReference>
<name>A0AAW4WML6_9FIRM</name>
<organism evidence="3 4">
    <name type="scientific">Roseburia amylophila</name>
    <dbReference type="NCBI Taxonomy" id="2981794"/>
    <lineage>
        <taxon>Bacteria</taxon>
        <taxon>Bacillati</taxon>
        <taxon>Bacillota</taxon>
        <taxon>Clostridia</taxon>
        <taxon>Lachnospirales</taxon>
        <taxon>Lachnospiraceae</taxon>
        <taxon>Roseburia</taxon>
    </lineage>
</organism>
<comment type="caution">
    <text evidence="3">The sequence shown here is derived from an EMBL/GenBank/DDBJ whole genome shotgun (WGS) entry which is preliminary data.</text>
</comment>
<feature type="compositionally biased region" description="Basic and acidic residues" evidence="1">
    <location>
        <begin position="30"/>
        <end position="49"/>
    </location>
</feature>
<keyword evidence="2" id="KW-1133">Transmembrane helix</keyword>
<dbReference type="AlphaFoldDB" id="A0AAW4WML6"/>
<dbReference type="RefSeq" id="WP_227710619.1">
    <property type="nucleotide sequence ID" value="NZ_JAJEQW010000015.1"/>
</dbReference>
<accession>A0AAW4WML6</accession>
<dbReference type="Pfam" id="PF09826">
    <property type="entry name" value="Beta_propel"/>
    <property type="match status" value="1"/>
</dbReference>
<evidence type="ECO:0000256" key="2">
    <source>
        <dbReference type="SAM" id="Phobius"/>
    </source>
</evidence>
<keyword evidence="2" id="KW-0812">Transmembrane</keyword>
<feature type="region of interest" description="Disordered" evidence="1">
    <location>
        <begin position="30"/>
        <end position="50"/>
    </location>
</feature>